<proteinExistence type="predicted"/>
<dbReference type="Proteomes" id="UP000294848">
    <property type="component" value="Unassembled WGS sequence"/>
</dbReference>
<evidence type="ECO:0000256" key="1">
    <source>
        <dbReference type="SAM" id="SignalP"/>
    </source>
</evidence>
<name>A0A4R6GVV9_9BACT</name>
<protein>
    <submittedName>
        <fullName evidence="2">Glycosyl transferase family WbsX</fullName>
    </submittedName>
</protein>
<dbReference type="AlphaFoldDB" id="A0A4R6GVV9"/>
<feature type="signal peptide" evidence="1">
    <location>
        <begin position="1"/>
        <end position="24"/>
    </location>
</feature>
<dbReference type="GO" id="GO:0016740">
    <property type="term" value="F:transferase activity"/>
    <property type="evidence" value="ECO:0007669"/>
    <property type="project" value="UniProtKB-KW"/>
</dbReference>
<dbReference type="PANTHER" id="PTHR41244">
    <property type="entry name" value="RHAMNAN SYNTHESIS F"/>
    <property type="match status" value="1"/>
</dbReference>
<dbReference type="Pfam" id="PF14307">
    <property type="entry name" value="Glyco_tran_WbsX"/>
    <property type="match status" value="1"/>
</dbReference>
<keyword evidence="2" id="KW-0808">Transferase</keyword>
<evidence type="ECO:0000313" key="2">
    <source>
        <dbReference type="EMBL" id="TDN99050.1"/>
    </source>
</evidence>
<dbReference type="PANTHER" id="PTHR41244:SF1">
    <property type="entry name" value="GLYCOSYLTRANSFERASE"/>
    <property type="match status" value="1"/>
</dbReference>
<dbReference type="EMBL" id="SNWI01000007">
    <property type="protein sequence ID" value="TDN99050.1"/>
    <property type="molecule type" value="Genomic_DNA"/>
</dbReference>
<dbReference type="Gene3D" id="3.20.20.80">
    <property type="entry name" value="Glycosidases"/>
    <property type="match status" value="1"/>
</dbReference>
<dbReference type="InterPro" id="IPR032719">
    <property type="entry name" value="WbsX"/>
</dbReference>
<sequence>MKTIKQKKLLYTTLFLFALVNVFCSTNTLTETKEKSKNTKGDVKVGAWYFGGWSFPPDEEGYTFHISPTLVNEYQEREPLWGWREDDSKIMEDQIDYAANAGLSFWGFCWYENTLVEDPKLMDNLNNALDLFLQAPNSQKLDFLLLSCFPVSPVNWEKLCEKTVSLFEQPNYLRVDKKPVMVFFNTEELIKGLGGLEEARKNLEAYREKAREAGVGEILIGARVAPDIINAGYEANYNFCGFDFVTTYHQSDFGRVSEGANDYGSLIEADQKTWERLASNNNMLYLPTLSAGYDMRPWAADHPTVPASDYWFTGVTSERIANHLQGGIEWIQENENKVLGNLFIMYAWNENGEGAWLTPTKANGTDRLDAIKEILTND</sequence>
<reference evidence="2 3" key="1">
    <citation type="submission" date="2019-03" db="EMBL/GenBank/DDBJ databases">
        <title>Freshwater and sediment microbial communities from various areas in North America, analyzing microbe dynamics in response to fracking.</title>
        <authorList>
            <person name="Lamendella R."/>
        </authorList>
    </citation>
    <scope>NUCLEOTIDE SEQUENCE [LARGE SCALE GENOMIC DNA]</scope>
    <source>
        <strain evidence="2 3">114D</strain>
    </source>
</reference>
<comment type="caution">
    <text evidence="2">The sequence shown here is derived from an EMBL/GenBank/DDBJ whole genome shotgun (WGS) entry which is preliminary data.</text>
</comment>
<accession>A0A4R6GVV9</accession>
<gene>
    <name evidence="2" type="ORF">DET52_107182</name>
</gene>
<keyword evidence="1" id="KW-0732">Signal</keyword>
<feature type="chain" id="PRO_5020546006" evidence="1">
    <location>
        <begin position="25"/>
        <end position="378"/>
    </location>
</feature>
<evidence type="ECO:0000313" key="3">
    <source>
        <dbReference type="Proteomes" id="UP000294848"/>
    </source>
</evidence>
<organism evidence="2 3">
    <name type="scientific">Sunxiuqinia elliptica</name>
    <dbReference type="NCBI Taxonomy" id="655355"/>
    <lineage>
        <taxon>Bacteria</taxon>
        <taxon>Pseudomonadati</taxon>
        <taxon>Bacteroidota</taxon>
        <taxon>Bacteroidia</taxon>
        <taxon>Marinilabiliales</taxon>
        <taxon>Prolixibacteraceae</taxon>
        <taxon>Sunxiuqinia</taxon>
    </lineage>
</organism>